<evidence type="ECO:0000256" key="1">
    <source>
        <dbReference type="SAM" id="Phobius"/>
    </source>
</evidence>
<protein>
    <submittedName>
        <fullName evidence="2">Uncharacterized protein</fullName>
    </submittedName>
</protein>
<organism evidence="2">
    <name type="scientific">viral metagenome</name>
    <dbReference type="NCBI Taxonomy" id="1070528"/>
    <lineage>
        <taxon>unclassified sequences</taxon>
        <taxon>metagenomes</taxon>
        <taxon>organismal metagenomes</taxon>
    </lineage>
</organism>
<feature type="transmembrane region" description="Helical" evidence="1">
    <location>
        <begin position="20"/>
        <end position="41"/>
    </location>
</feature>
<dbReference type="EMBL" id="MN739193">
    <property type="protein sequence ID" value="QHS92922.1"/>
    <property type="molecule type" value="Genomic_DNA"/>
</dbReference>
<keyword evidence="1" id="KW-0472">Membrane</keyword>
<feature type="transmembrane region" description="Helical" evidence="1">
    <location>
        <begin position="85"/>
        <end position="104"/>
    </location>
</feature>
<feature type="transmembrane region" description="Helical" evidence="1">
    <location>
        <begin position="53"/>
        <end position="73"/>
    </location>
</feature>
<proteinExistence type="predicted"/>
<keyword evidence="1" id="KW-0812">Transmembrane</keyword>
<reference evidence="2" key="1">
    <citation type="journal article" date="2020" name="Nature">
        <title>Giant virus diversity and host interactions through global metagenomics.</title>
        <authorList>
            <person name="Schulz F."/>
            <person name="Roux S."/>
            <person name="Paez-Espino D."/>
            <person name="Jungbluth S."/>
            <person name="Walsh D.A."/>
            <person name="Denef V.J."/>
            <person name="McMahon K.D."/>
            <person name="Konstantinidis K.T."/>
            <person name="Eloe-Fadrosh E.A."/>
            <person name="Kyrpides N.C."/>
            <person name="Woyke T."/>
        </authorList>
    </citation>
    <scope>NUCLEOTIDE SEQUENCE</scope>
    <source>
        <strain evidence="2">GVMAG-M-3300017651-5</strain>
    </source>
</reference>
<name>A0A6C0BLM8_9ZZZZ</name>
<evidence type="ECO:0000313" key="2">
    <source>
        <dbReference type="EMBL" id="QHS92922.1"/>
    </source>
</evidence>
<keyword evidence="1" id="KW-1133">Transmembrane helix</keyword>
<accession>A0A6C0BLM8</accession>
<sequence length="106" mass="11884">MKTINTIIPRTYDQLQSDITSSYLMLSTTIWIISLIGILLEHSITQLVGSWRLLAHMTILMISWTCGLMIALISSSDQPQSHSSGIILISSMMQMFLWIGLLITSL</sequence>
<dbReference type="AlphaFoldDB" id="A0A6C0BLM8"/>